<accession>A0ABT0EAH1</accession>
<comment type="caution">
    <text evidence="2">The sequence shown here is derived from an EMBL/GenBank/DDBJ whole genome shotgun (WGS) entry which is preliminary data.</text>
</comment>
<name>A0ABT0EAH1_9GAMM</name>
<proteinExistence type="predicted"/>
<dbReference type="Proteomes" id="UP001165524">
    <property type="component" value="Unassembled WGS sequence"/>
</dbReference>
<sequence length="257" mass="28687">MSVIRLHWSASKNNFGDVLSPLIVERVSSRPVIYESIEKADLVAIGSLLQRLKESFWSRRLHVWGSGFISPERPRQTRHYIHAVRGLETASILKKEDEGIAIGDPGLLVGLLRDQLNLKRDRFPLVVVPHYQDKDSEALRHFLALNPSAIQLDIQADPLTILEVIGSARLVVSSAMHGLIAADGLGVPNVRARFSDRLRGGDFKFQDYYSAFKIGMPDVTPLAEITDAMMEEYVDGYARPGLDDVLQNLIAAFPRAF</sequence>
<gene>
    <name evidence="2" type="ORF">MU846_13595</name>
</gene>
<dbReference type="InterPro" id="IPR007345">
    <property type="entry name" value="Polysacch_pyruvyl_Trfase"/>
</dbReference>
<reference evidence="2" key="1">
    <citation type="submission" date="2022-04" db="EMBL/GenBank/DDBJ databases">
        <title>Alcanivorax sp. CY1518 draft genome sequence.</title>
        <authorList>
            <person name="Zhao G."/>
            <person name="An M."/>
        </authorList>
    </citation>
    <scope>NUCLEOTIDE SEQUENCE</scope>
    <source>
        <strain evidence="2">CY1518</strain>
    </source>
</reference>
<dbReference type="GO" id="GO:0016740">
    <property type="term" value="F:transferase activity"/>
    <property type="evidence" value="ECO:0007669"/>
    <property type="project" value="UniProtKB-KW"/>
</dbReference>
<dbReference type="Pfam" id="PF04230">
    <property type="entry name" value="PS_pyruv_trans"/>
    <property type="match status" value="1"/>
</dbReference>
<keyword evidence="2" id="KW-0808">Transferase</keyword>
<evidence type="ECO:0000313" key="3">
    <source>
        <dbReference type="Proteomes" id="UP001165524"/>
    </source>
</evidence>
<feature type="domain" description="Polysaccharide pyruvyl transferase" evidence="1">
    <location>
        <begin position="30"/>
        <end position="190"/>
    </location>
</feature>
<organism evidence="2 3">
    <name type="scientific">Alcanivorax quisquiliarum</name>
    <dbReference type="NCBI Taxonomy" id="2933565"/>
    <lineage>
        <taxon>Bacteria</taxon>
        <taxon>Pseudomonadati</taxon>
        <taxon>Pseudomonadota</taxon>
        <taxon>Gammaproteobacteria</taxon>
        <taxon>Oceanospirillales</taxon>
        <taxon>Alcanivoracaceae</taxon>
        <taxon>Alcanivorax</taxon>
    </lineage>
</organism>
<dbReference type="EMBL" id="JALKII010000013">
    <property type="protein sequence ID" value="MCK0538743.1"/>
    <property type="molecule type" value="Genomic_DNA"/>
</dbReference>
<keyword evidence="3" id="KW-1185">Reference proteome</keyword>
<dbReference type="RefSeq" id="WP_246953655.1">
    <property type="nucleotide sequence ID" value="NZ_JALKII010000013.1"/>
</dbReference>
<evidence type="ECO:0000313" key="2">
    <source>
        <dbReference type="EMBL" id="MCK0538743.1"/>
    </source>
</evidence>
<evidence type="ECO:0000259" key="1">
    <source>
        <dbReference type="Pfam" id="PF04230"/>
    </source>
</evidence>
<protein>
    <submittedName>
        <fullName evidence="2">Polysaccharide pyruvyl transferase family protein</fullName>
    </submittedName>
</protein>